<dbReference type="InterPro" id="IPR001214">
    <property type="entry name" value="SET_dom"/>
</dbReference>
<dbReference type="InterPro" id="IPR036236">
    <property type="entry name" value="Znf_C2H2_sf"/>
</dbReference>
<reference evidence="11 12" key="1">
    <citation type="submission" date="2024-01" db="EMBL/GenBank/DDBJ databases">
        <title>Genome assemblies of Stephania.</title>
        <authorList>
            <person name="Yang L."/>
        </authorList>
    </citation>
    <scope>NUCLEOTIDE SEQUENCE [LARGE SCALE GENOMIC DNA]</scope>
    <source>
        <strain evidence="11">JXDWG</strain>
        <tissue evidence="11">Leaf</tissue>
    </source>
</reference>
<feature type="domain" description="Pre-SET" evidence="9">
    <location>
        <begin position="1217"/>
        <end position="1293"/>
    </location>
</feature>
<dbReference type="PANTHER" id="PTHR47325">
    <property type="entry name" value="HISTONE-LYSINE N-METHYLTRANSFERASE SUVR5"/>
    <property type="match status" value="1"/>
</dbReference>
<dbReference type="Pfam" id="PF05033">
    <property type="entry name" value="Pre-SET"/>
    <property type="match status" value="1"/>
</dbReference>
<keyword evidence="12" id="KW-1185">Reference proteome</keyword>
<dbReference type="GO" id="GO:0008270">
    <property type="term" value="F:zinc ion binding"/>
    <property type="evidence" value="ECO:0007669"/>
    <property type="project" value="UniProtKB-KW"/>
</dbReference>
<keyword evidence="4" id="KW-0808">Transferase</keyword>
<dbReference type="InterPro" id="IPR013087">
    <property type="entry name" value="Znf_C2H2_type"/>
</dbReference>
<evidence type="ECO:0000259" key="8">
    <source>
        <dbReference type="PROSITE" id="PS50280"/>
    </source>
</evidence>
<dbReference type="PROSITE" id="PS50157">
    <property type="entry name" value="ZINC_FINGER_C2H2_2"/>
    <property type="match status" value="3"/>
</dbReference>
<keyword evidence="5" id="KW-0949">S-adenosyl-L-methionine</keyword>
<dbReference type="GO" id="GO:0042054">
    <property type="term" value="F:histone methyltransferase activity"/>
    <property type="evidence" value="ECO:0007669"/>
    <property type="project" value="InterPro"/>
</dbReference>
<evidence type="ECO:0000259" key="9">
    <source>
        <dbReference type="PROSITE" id="PS50867"/>
    </source>
</evidence>
<dbReference type="Proteomes" id="UP001419268">
    <property type="component" value="Unassembled WGS sequence"/>
</dbReference>
<protein>
    <recommendedName>
        <fullName evidence="13">Histone-lysine N-methyltransferase SUVR5</fullName>
    </recommendedName>
</protein>
<feature type="domain" description="C2H2-type" evidence="7">
    <location>
        <begin position="768"/>
        <end position="796"/>
    </location>
</feature>
<dbReference type="PROSITE" id="PS00028">
    <property type="entry name" value="ZINC_FINGER_C2H2_1"/>
    <property type="match status" value="3"/>
</dbReference>
<feature type="domain" description="Post-SET" evidence="10">
    <location>
        <begin position="1422"/>
        <end position="1438"/>
    </location>
</feature>
<evidence type="ECO:0000259" key="10">
    <source>
        <dbReference type="PROSITE" id="PS50868"/>
    </source>
</evidence>
<evidence type="ECO:0000256" key="3">
    <source>
        <dbReference type="ARBA" id="ARBA00022603"/>
    </source>
</evidence>
<dbReference type="PROSITE" id="PS50280">
    <property type="entry name" value="SET"/>
    <property type="match status" value="1"/>
</dbReference>
<evidence type="ECO:0000256" key="5">
    <source>
        <dbReference type="ARBA" id="ARBA00022691"/>
    </source>
</evidence>
<dbReference type="SMART" id="SM00355">
    <property type="entry name" value="ZnF_C2H2"/>
    <property type="match status" value="4"/>
</dbReference>
<evidence type="ECO:0000256" key="1">
    <source>
        <dbReference type="ARBA" id="ARBA00004286"/>
    </source>
</evidence>
<dbReference type="Gene3D" id="2.170.270.10">
    <property type="entry name" value="SET domain"/>
    <property type="match status" value="1"/>
</dbReference>
<keyword evidence="2" id="KW-0158">Chromosome</keyword>
<name>A0AAP0NMQ8_9MAGN</name>
<sequence>MASENLVQWNHRALLSSMLETNCPQSSAGSNYVHGGEAESNELGKKAHEFEFLAAADNHVNMLGRQEEKVNEYQMTVNVQPTSVGVSCYSEFEGLEKAVALWVKWKGKWHAGIRCLKADCPRSILKGRLFHDPKKDFIIFFPHTRDYSWADMLLVCPIGEFPEPIASGTHYQGLEKVKDLSLPHSFMMQKLAVDMLDIIGKLPNEALIESARKGTTWKEFAMEAYNCKDYSDLGRMLLKLQSMILQHYVDPGWLQCSIDSWTQCCSNAKSAEAVELAKEELVDSLLWNKIEALRGAPTQSKEDSEWKNWKQEAMNWFTLLHPITDGIEEDQPLCEESVSVGLQISRKRPKLEIRRAEMHASHMEANALTKSQSEAIHSGDFDSQRVENTVTFVPETHVTSATRDGAPDCPGSLVDRWDEIVVETGNNEFVGTTETKEAATDGASGGLMVPENKSRQCQAFVEAKGRQCNRWANDGDNYCCVHLVVISHGKTSKAEITPPVDTPMCAGTTTHGMKCKHRSQFGSTFCKKHRHQNGQLLTSVEVPPNLNQRKASVKRSHTEMISITGTASCRERMLDGEPQNSLQEHALPAIGNTLLKPEESITTCSGPDLLQCIESLNEQGAGICSQHAKFHTLYCERHIPSFLKRARNGKSRIISREVFLEFLNNCRSREQKIHLHRACVLLHAFTKSVLSRRNPVSKEIQLQLILSEASNDICTGEYIMKLVSREREKLRRLWNFDVETHEPGLTGVEQSGPEQPLELSSDKKQNTVKCKICSEEFIDDQGLGAHWMDIHKKEAQWLFRGYACAICAKSFTNKKYLETHVREAHETQFHDQSMMSQCMPCGNQFMNLEELWLHVLSVHSMDLRLSSGIQQDNLVEGLSSQKLEHGNDVTENKNNSNGGSRRFICKLCGLTFDLLPDLGRHHQAAHKGHPLTGHNPPKRFTNPYKLKSGRLIRPKISKSLETASYRIRNRANMRLKKRFQTSSLASSVVRLQPRVAEVVGLGRLSDPQCLNVAKNLFSEIQEAKQRPSNLDLLSVARSACCKVSLHNALEEQFGVMPDRIYLKAARLCSELNIHVQWHHERFICHKGCKPTKVPQLLPPLMPLSTGLAVESSVPSDDLMNFDELDMDECHYVIESQHIKSKFTQTTIVLCEDVSFGLEPIPIRCVAEENTLDSLRTNIDERSNCTEYVAPMPWESFTYATKRLLDPSTDCATKGSQLGCACSHSTCSPGACDHVYLFENDYEAAKDIFGEPMHGKFAYDEKGRIILEEGYVVYECNSMCRCDRTCANRVLQNGLQVELEVFKTVEKGWGLRAREAIARGTFVCEYIGEVSNDLQMNKRGKRYEDESCYLYSVDAHVDEMSGLDEEGQYVIDARYYGNVSRFINHSFNFDYAIDESNYANCFEQIAAGEELTYDYSRVLLSGGEQPCLCGTPNCRGRLP</sequence>
<dbReference type="EMBL" id="JBBNAG010000008">
    <property type="protein sequence ID" value="KAK9113197.1"/>
    <property type="molecule type" value="Genomic_DNA"/>
</dbReference>
<keyword evidence="3" id="KW-0489">Methyltransferase</keyword>
<evidence type="ECO:0000256" key="4">
    <source>
        <dbReference type="ARBA" id="ARBA00022679"/>
    </source>
</evidence>
<dbReference type="InterPro" id="IPR046341">
    <property type="entry name" value="SET_dom_sf"/>
</dbReference>
<dbReference type="GO" id="GO:0005694">
    <property type="term" value="C:chromosome"/>
    <property type="evidence" value="ECO:0007669"/>
    <property type="project" value="UniProtKB-SubCell"/>
</dbReference>
<dbReference type="SMART" id="SM00508">
    <property type="entry name" value="PostSET"/>
    <property type="match status" value="1"/>
</dbReference>
<comment type="caution">
    <text evidence="11">The sequence shown here is derived from an EMBL/GenBank/DDBJ whole genome shotgun (WGS) entry which is preliminary data.</text>
</comment>
<keyword evidence="6" id="KW-0863">Zinc-finger</keyword>
<evidence type="ECO:0000256" key="2">
    <source>
        <dbReference type="ARBA" id="ARBA00022454"/>
    </source>
</evidence>
<evidence type="ECO:0000313" key="11">
    <source>
        <dbReference type="EMBL" id="KAK9113197.1"/>
    </source>
</evidence>
<evidence type="ECO:0008006" key="13">
    <source>
        <dbReference type="Google" id="ProtNLM"/>
    </source>
</evidence>
<dbReference type="InterPro" id="IPR007728">
    <property type="entry name" value="Pre-SET_dom"/>
</dbReference>
<dbReference type="SUPFAM" id="SSF57667">
    <property type="entry name" value="beta-beta-alpha zinc fingers"/>
    <property type="match status" value="1"/>
</dbReference>
<dbReference type="PANTHER" id="PTHR47325:SF1">
    <property type="entry name" value="HISTONE-LYSINE N-METHYLTRANSFERASE SUVR5"/>
    <property type="match status" value="1"/>
</dbReference>
<evidence type="ECO:0000313" key="12">
    <source>
        <dbReference type="Proteomes" id="UP001419268"/>
    </source>
</evidence>
<dbReference type="SUPFAM" id="SSF82199">
    <property type="entry name" value="SET domain"/>
    <property type="match status" value="1"/>
</dbReference>
<evidence type="ECO:0000256" key="6">
    <source>
        <dbReference type="PROSITE-ProRule" id="PRU00042"/>
    </source>
</evidence>
<dbReference type="PROSITE" id="PS50867">
    <property type="entry name" value="PRE_SET"/>
    <property type="match status" value="1"/>
</dbReference>
<dbReference type="Pfam" id="PF18868">
    <property type="entry name" value="zf-C2H2_3rep"/>
    <property type="match status" value="1"/>
</dbReference>
<feature type="domain" description="SET" evidence="8">
    <location>
        <begin position="1296"/>
        <end position="1415"/>
    </location>
</feature>
<dbReference type="GO" id="GO:0032259">
    <property type="term" value="P:methylation"/>
    <property type="evidence" value="ECO:0007669"/>
    <property type="project" value="UniProtKB-KW"/>
</dbReference>
<dbReference type="Pfam" id="PF00856">
    <property type="entry name" value="SET"/>
    <property type="match status" value="1"/>
</dbReference>
<accession>A0AAP0NMQ8</accession>
<keyword evidence="6" id="KW-0862">Zinc</keyword>
<proteinExistence type="predicted"/>
<dbReference type="PROSITE" id="PS50868">
    <property type="entry name" value="POST_SET"/>
    <property type="match status" value="1"/>
</dbReference>
<dbReference type="GO" id="GO:0005634">
    <property type="term" value="C:nucleus"/>
    <property type="evidence" value="ECO:0007669"/>
    <property type="project" value="InterPro"/>
</dbReference>
<dbReference type="Gene3D" id="3.30.160.60">
    <property type="entry name" value="Classic Zinc Finger"/>
    <property type="match status" value="1"/>
</dbReference>
<organism evidence="11 12">
    <name type="scientific">Stephania cephalantha</name>
    <dbReference type="NCBI Taxonomy" id="152367"/>
    <lineage>
        <taxon>Eukaryota</taxon>
        <taxon>Viridiplantae</taxon>
        <taxon>Streptophyta</taxon>
        <taxon>Embryophyta</taxon>
        <taxon>Tracheophyta</taxon>
        <taxon>Spermatophyta</taxon>
        <taxon>Magnoliopsida</taxon>
        <taxon>Ranunculales</taxon>
        <taxon>Menispermaceae</taxon>
        <taxon>Menispermoideae</taxon>
        <taxon>Cissampelideae</taxon>
        <taxon>Stephania</taxon>
    </lineage>
</organism>
<dbReference type="InterPro" id="IPR003616">
    <property type="entry name" value="Post-SET_dom"/>
</dbReference>
<feature type="domain" description="C2H2-type" evidence="7">
    <location>
        <begin position="802"/>
        <end position="830"/>
    </location>
</feature>
<dbReference type="SMART" id="SM00317">
    <property type="entry name" value="SET"/>
    <property type="match status" value="1"/>
</dbReference>
<evidence type="ECO:0000259" key="7">
    <source>
        <dbReference type="PROSITE" id="PS50157"/>
    </source>
</evidence>
<keyword evidence="6" id="KW-0479">Metal-binding</keyword>
<gene>
    <name evidence="11" type="ORF">Scep_020716</name>
</gene>
<feature type="domain" description="C2H2-type" evidence="7">
    <location>
        <begin position="903"/>
        <end position="931"/>
    </location>
</feature>
<dbReference type="SMART" id="SM00468">
    <property type="entry name" value="PreSET"/>
    <property type="match status" value="1"/>
</dbReference>
<comment type="subcellular location">
    <subcellularLocation>
        <location evidence="1">Chromosome</location>
    </subcellularLocation>
</comment>
<dbReference type="InterPro" id="IPR040689">
    <property type="entry name" value="SUVR5_Znf-C2H2_3rpt"/>
</dbReference>